<dbReference type="CDD" id="cd11644">
    <property type="entry name" value="Precorrin-6Y-MT"/>
    <property type="match status" value="1"/>
</dbReference>
<evidence type="ECO:0000313" key="8">
    <source>
        <dbReference type="Proteomes" id="UP000422764"/>
    </source>
</evidence>
<sequence length="205" mass="23434">MKLNIVGIGPGNKRYMLPIALETMENSDVVIGFKRAVESVDFVKTKKLQVNSLKEIIDFALNNKDKVISVIASGDPTFYGVTEYIKRYYEEDIEVIPGLSSFQYFFAKLRKSWQGIPLGSLHGRDEDFIEVVKNKAVSFWFTDKINTPQAIAKRLIEEGINGNMYIGENLSYEDEKITIVDLKNVVNMKFSHLSIVIIERKEEEI</sequence>
<name>A0A6I6EL61_9CLOT</name>
<dbReference type="GO" id="GO:0009236">
    <property type="term" value="P:cobalamin biosynthetic process"/>
    <property type="evidence" value="ECO:0007669"/>
    <property type="project" value="UniProtKB-UniPathway"/>
</dbReference>
<dbReference type="Gene3D" id="3.40.1010.10">
    <property type="entry name" value="Cobalt-precorrin-4 Transmethylase, Domain 1"/>
    <property type="match status" value="1"/>
</dbReference>
<dbReference type="InterPro" id="IPR014776">
    <property type="entry name" value="4pyrrole_Mease_sub2"/>
</dbReference>
<protein>
    <submittedName>
        <fullName evidence="7">Precorrin-6y C5,15-methyltransferase (Decarboxylating) subunit CbiE</fullName>
    </submittedName>
</protein>
<dbReference type="EMBL" id="CP046522">
    <property type="protein sequence ID" value="QGU94419.1"/>
    <property type="molecule type" value="Genomic_DNA"/>
</dbReference>
<dbReference type="GO" id="GO:0032259">
    <property type="term" value="P:methylation"/>
    <property type="evidence" value="ECO:0007669"/>
    <property type="project" value="UniProtKB-KW"/>
</dbReference>
<dbReference type="NCBIfam" id="TIGR02467">
    <property type="entry name" value="CbiE"/>
    <property type="match status" value="1"/>
</dbReference>
<keyword evidence="3 7" id="KW-0489">Methyltransferase</keyword>
<dbReference type="GO" id="GO:0008276">
    <property type="term" value="F:protein methyltransferase activity"/>
    <property type="evidence" value="ECO:0007669"/>
    <property type="project" value="InterPro"/>
</dbReference>
<dbReference type="PANTHER" id="PTHR43182:SF1">
    <property type="entry name" value="COBALT-PRECORRIN-7 C(5)-METHYLTRANSFERASE"/>
    <property type="match status" value="1"/>
</dbReference>
<accession>A0A6I6EL61</accession>
<keyword evidence="2" id="KW-0169">Cobalamin biosynthesis</keyword>
<proteinExistence type="predicted"/>
<dbReference type="InterPro" id="IPR050714">
    <property type="entry name" value="Cobalamin_biosynth_MTase"/>
</dbReference>
<dbReference type="PANTHER" id="PTHR43182">
    <property type="entry name" value="COBALT-PRECORRIN-6B C(15)-METHYLTRANSFERASE (DECARBOXYLATING)"/>
    <property type="match status" value="1"/>
</dbReference>
<evidence type="ECO:0000256" key="4">
    <source>
        <dbReference type="ARBA" id="ARBA00022679"/>
    </source>
</evidence>
<evidence type="ECO:0000259" key="6">
    <source>
        <dbReference type="Pfam" id="PF00590"/>
    </source>
</evidence>
<reference evidence="7 8" key="1">
    <citation type="submission" date="2019-12" db="EMBL/GenBank/DDBJ databases">
        <title>Genome sequenceing of Clostridium bovifaecis.</title>
        <authorList>
            <person name="Yao Y."/>
        </authorList>
    </citation>
    <scope>NUCLEOTIDE SEQUENCE [LARGE SCALE GENOMIC DNA]</scope>
    <source>
        <strain evidence="7 8">BXX</strain>
    </source>
</reference>
<dbReference type="InterPro" id="IPR035996">
    <property type="entry name" value="4pyrrol_Methylase_sf"/>
</dbReference>
<evidence type="ECO:0000256" key="5">
    <source>
        <dbReference type="ARBA" id="ARBA00022691"/>
    </source>
</evidence>
<dbReference type="Gene3D" id="3.30.950.10">
    <property type="entry name" value="Methyltransferase, Cobalt-precorrin-4 Transmethylase, Domain 2"/>
    <property type="match status" value="1"/>
</dbReference>
<dbReference type="InterPro" id="IPR014777">
    <property type="entry name" value="4pyrrole_Mease_sub1"/>
</dbReference>
<keyword evidence="5" id="KW-0949">S-adenosyl-L-methionine</keyword>
<dbReference type="Proteomes" id="UP000422764">
    <property type="component" value="Chromosome"/>
</dbReference>
<dbReference type="InterPro" id="IPR012818">
    <property type="entry name" value="CbiE"/>
</dbReference>
<dbReference type="AlphaFoldDB" id="A0A6I6EL61"/>
<organism evidence="7 8">
    <name type="scientific">Clostridium bovifaecis</name>
    <dbReference type="NCBI Taxonomy" id="2184719"/>
    <lineage>
        <taxon>Bacteria</taxon>
        <taxon>Bacillati</taxon>
        <taxon>Bacillota</taxon>
        <taxon>Clostridia</taxon>
        <taxon>Eubacteriales</taxon>
        <taxon>Clostridiaceae</taxon>
        <taxon>Clostridium</taxon>
    </lineage>
</organism>
<feature type="domain" description="Tetrapyrrole methylase" evidence="6">
    <location>
        <begin position="2"/>
        <end position="184"/>
    </location>
</feature>
<dbReference type="Pfam" id="PF00590">
    <property type="entry name" value="TP_methylase"/>
    <property type="match status" value="1"/>
</dbReference>
<comment type="pathway">
    <text evidence="1">Cofactor biosynthesis; adenosylcobalamin biosynthesis.</text>
</comment>
<dbReference type="InterPro" id="IPR000878">
    <property type="entry name" value="4pyrrol_Mease"/>
</dbReference>
<gene>
    <name evidence="7" type="primary">cbiE</name>
    <name evidence="7" type="ORF">GOM49_04260</name>
</gene>
<evidence type="ECO:0000313" key="7">
    <source>
        <dbReference type="EMBL" id="QGU94419.1"/>
    </source>
</evidence>
<evidence type="ECO:0000256" key="2">
    <source>
        <dbReference type="ARBA" id="ARBA00022573"/>
    </source>
</evidence>
<keyword evidence="8" id="KW-1185">Reference proteome</keyword>
<evidence type="ECO:0000256" key="3">
    <source>
        <dbReference type="ARBA" id="ARBA00022603"/>
    </source>
</evidence>
<evidence type="ECO:0000256" key="1">
    <source>
        <dbReference type="ARBA" id="ARBA00004953"/>
    </source>
</evidence>
<keyword evidence="4 7" id="KW-0808">Transferase</keyword>
<dbReference type="UniPathway" id="UPA00148"/>
<dbReference type="SUPFAM" id="SSF53790">
    <property type="entry name" value="Tetrapyrrole methylase"/>
    <property type="match status" value="1"/>
</dbReference>